<dbReference type="EMBL" id="BAABJV010000011">
    <property type="protein sequence ID" value="GAA4786113.1"/>
    <property type="molecule type" value="Genomic_DNA"/>
</dbReference>
<reference evidence="2" key="1">
    <citation type="journal article" date="2019" name="Int. J. Syst. Evol. Microbiol.">
        <title>The Global Catalogue of Microorganisms (GCM) 10K type strain sequencing project: providing services to taxonomists for standard genome sequencing and annotation.</title>
        <authorList>
            <consortium name="The Broad Institute Genomics Platform"/>
            <consortium name="The Broad Institute Genome Sequencing Center for Infectious Disease"/>
            <person name="Wu L."/>
            <person name="Ma J."/>
        </authorList>
    </citation>
    <scope>NUCLEOTIDE SEQUENCE [LARGE SCALE GENOMIC DNA]</scope>
    <source>
        <strain evidence="2">JCM 18324</strain>
    </source>
</reference>
<evidence type="ECO:0000313" key="1">
    <source>
        <dbReference type="EMBL" id="GAA4786113.1"/>
    </source>
</evidence>
<dbReference type="RefSeq" id="WP_345614890.1">
    <property type="nucleotide sequence ID" value="NZ_BAABJV010000011.1"/>
</dbReference>
<accession>A0ABP9AUJ4</accession>
<proteinExistence type="predicted"/>
<comment type="caution">
    <text evidence="1">The sequence shown here is derived from an EMBL/GenBank/DDBJ whole genome shotgun (WGS) entry which is preliminary data.</text>
</comment>
<name>A0ABP9AUJ4_9ACTN</name>
<gene>
    <name evidence="1" type="ORF">GCM10023329_41140</name>
</gene>
<evidence type="ECO:0000313" key="2">
    <source>
        <dbReference type="Proteomes" id="UP001501147"/>
    </source>
</evidence>
<organism evidence="1 2">
    <name type="scientific">Streptomyces sanyensis</name>
    <dbReference type="NCBI Taxonomy" id="568869"/>
    <lineage>
        <taxon>Bacteria</taxon>
        <taxon>Bacillati</taxon>
        <taxon>Actinomycetota</taxon>
        <taxon>Actinomycetes</taxon>
        <taxon>Kitasatosporales</taxon>
        <taxon>Streptomycetaceae</taxon>
        <taxon>Streptomyces</taxon>
    </lineage>
</organism>
<sequence>MIPEPPRLPALTRAEGAYLDSYLQAADRLGRANPARAERTYEALRSAQALVGSAIALRDALTRMHRNGESDVHSATLARALRALDGERRTNRLTLPPLSGPEGI</sequence>
<protein>
    <submittedName>
        <fullName evidence="1">Uncharacterized protein</fullName>
    </submittedName>
</protein>
<keyword evidence="2" id="KW-1185">Reference proteome</keyword>
<dbReference type="Proteomes" id="UP001501147">
    <property type="component" value="Unassembled WGS sequence"/>
</dbReference>